<comment type="catalytic activity">
    <reaction evidence="12">
        <text>L-serine = pyruvate + NH4(+)</text>
        <dbReference type="Rhea" id="RHEA:19169"/>
        <dbReference type="ChEBI" id="CHEBI:15361"/>
        <dbReference type="ChEBI" id="CHEBI:28938"/>
        <dbReference type="ChEBI" id="CHEBI:33384"/>
        <dbReference type="EC" id="4.3.1.17"/>
    </reaction>
</comment>
<sequence length="409" mass="44963">MDTIRHLYRIGHGPSSSHTMAPRFAAEKFFTQFPDAAHYQVTLYGSLAATGKGHFTDQAIYDVLPRQRTIIEWRPDIIPSFHPNGMEFSAYDAEKNPIHQWMVYSVGGGALSEGILDNEVNYCYPHRNLTAILDYLKHTGKSFWEYVEECEGEDIWDYLRDVLHVMYAAIDRGIEKEGVIPGGLGVIRKASLYYRKSKMMNDSYAGNPLLTSYALAVSEENATGGEIVTAPTCGSSGVVPAVIRFVAEMLNRNEEAILRALATAGIFGNVVKHNGSISGAEVGCQGEIGVACSMAAAAAVQLYSGSIRQIEYAAEMALEHNLGMTCDPVNGMVQVPCIERNAFAAGIAHYVAQFVSFSDGSHRVSFDDVVDVMKHTGQDIPSLYRETSQGGLAKVYRMPKKIRNLKQIK</sequence>
<keyword evidence="5" id="KW-0312">Gluconeogenesis</keyword>
<proteinExistence type="inferred from homology"/>
<evidence type="ECO:0000256" key="4">
    <source>
        <dbReference type="ARBA" id="ARBA00012093"/>
    </source>
</evidence>
<dbReference type="GO" id="GO:0051539">
    <property type="term" value="F:4 iron, 4 sulfur cluster binding"/>
    <property type="evidence" value="ECO:0007669"/>
    <property type="project" value="UniProtKB-KW"/>
</dbReference>
<keyword evidence="10 15" id="KW-0456">Lyase</keyword>
<feature type="domain" description="Serine dehydratase beta chain" evidence="14">
    <location>
        <begin position="71"/>
        <end position="111"/>
    </location>
</feature>
<evidence type="ECO:0000259" key="14">
    <source>
        <dbReference type="Pfam" id="PF03315"/>
    </source>
</evidence>
<evidence type="ECO:0000256" key="9">
    <source>
        <dbReference type="ARBA" id="ARBA00023014"/>
    </source>
</evidence>
<evidence type="ECO:0000256" key="2">
    <source>
        <dbReference type="ARBA" id="ARBA00004742"/>
    </source>
</evidence>
<evidence type="ECO:0000256" key="7">
    <source>
        <dbReference type="ARBA" id="ARBA00022723"/>
    </source>
</evidence>
<evidence type="ECO:0000256" key="5">
    <source>
        <dbReference type="ARBA" id="ARBA00022432"/>
    </source>
</evidence>
<dbReference type="OrthoDB" id="9805537at2"/>
<dbReference type="RefSeq" id="WP_062283925.1">
    <property type="nucleotide sequence ID" value="NZ_DF968181.1"/>
</dbReference>
<dbReference type="GO" id="GO:0046872">
    <property type="term" value="F:metal ion binding"/>
    <property type="evidence" value="ECO:0007669"/>
    <property type="project" value="UniProtKB-KW"/>
</dbReference>
<evidence type="ECO:0000256" key="10">
    <source>
        <dbReference type="ARBA" id="ARBA00023239"/>
    </source>
</evidence>
<evidence type="ECO:0000259" key="13">
    <source>
        <dbReference type="Pfam" id="PF03313"/>
    </source>
</evidence>
<dbReference type="PANTHER" id="PTHR30182">
    <property type="entry name" value="L-SERINE DEHYDRATASE"/>
    <property type="match status" value="1"/>
</dbReference>
<dbReference type="GO" id="GO:0006094">
    <property type="term" value="P:gluconeogenesis"/>
    <property type="evidence" value="ECO:0007669"/>
    <property type="project" value="UniProtKB-KW"/>
</dbReference>
<feature type="domain" description="Serine dehydratase-like alpha subunit" evidence="13">
    <location>
        <begin position="151"/>
        <end position="393"/>
    </location>
</feature>
<evidence type="ECO:0000313" key="16">
    <source>
        <dbReference type="Proteomes" id="UP000053370"/>
    </source>
</evidence>
<keyword evidence="8" id="KW-0408">Iron</keyword>
<dbReference type="Proteomes" id="UP000053370">
    <property type="component" value="Unassembled WGS sequence"/>
</dbReference>
<comment type="similarity">
    <text evidence="3">Belongs to the iron-sulfur dependent L-serine dehydratase family.</text>
</comment>
<evidence type="ECO:0000256" key="8">
    <source>
        <dbReference type="ARBA" id="ARBA00023004"/>
    </source>
</evidence>
<dbReference type="AlphaFoldDB" id="A0A0S7BWH8"/>
<evidence type="ECO:0000256" key="3">
    <source>
        <dbReference type="ARBA" id="ARBA00008636"/>
    </source>
</evidence>
<comment type="pathway">
    <text evidence="2">Carbohydrate biosynthesis; gluconeogenesis.</text>
</comment>
<reference evidence="15" key="1">
    <citation type="journal article" date="2015" name="Genome Announc.">
        <title>Draft Genome Sequence of Anaerolineae Strain TC1, a Novel Isolate from a Methanogenic Wastewater Treatment System.</title>
        <authorList>
            <person name="Matsuura N."/>
            <person name="Tourlousse D.M."/>
            <person name="Sun L."/>
            <person name="Toyonaga M."/>
            <person name="Kuroda K."/>
            <person name="Ohashi A."/>
            <person name="Cruz R."/>
            <person name="Yamaguchi T."/>
            <person name="Sekiguchi Y."/>
        </authorList>
    </citation>
    <scope>NUCLEOTIDE SEQUENCE [LARGE SCALE GENOMIC DNA]</scope>
    <source>
        <strain evidence="15">TC1</strain>
    </source>
</reference>
<evidence type="ECO:0000313" key="15">
    <source>
        <dbReference type="EMBL" id="GAP41873.1"/>
    </source>
</evidence>
<dbReference type="Pfam" id="PF03315">
    <property type="entry name" value="SDH_beta"/>
    <property type="match status" value="2"/>
</dbReference>
<evidence type="ECO:0000256" key="1">
    <source>
        <dbReference type="ARBA" id="ARBA00001966"/>
    </source>
</evidence>
<name>A0A0S7BWH8_9CHLR</name>
<organism evidence="15">
    <name type="scientific">Flexilinea flocculi</name>
    <dbReference type="NCBI Taxonomy" id="1678840"/>
    <lineage>
        <taxon>Bacteria</taxon>
        <taxon>Bacillati</taxon>
        <taxon>Chloroflexota</taxon>
        <taxon>Anaerolineae</taxon>
        <taxon>Anaerolineales</taxon>
        <taxon>Anaerolineaceae</taxon>
        <taxon>Flexilinea</taxon>
    </lineage>
</organism>
<dbReference type="GO" id="GO:0003941">
    <property type="term" value="F:L-serine ammonia-lyase activity"/>
    <property type="evidence" value="ECO:0007669"/>
    <property type="project" value="UniProtKB-EC"/>
</dbReference>
<dbReference type="InterPro" id="IPR005131">
    <property type="entry name" value="Ser_deHydtase_bsu"/>
</dbReference>
<dbReference type="InterPro" id="IPR051318">
    <property type="entry name" value="Fe-S_L-Ser"/>
</dbReference>
<keyword evidence="9" id="KW-0411">Iron-sulfur</keyword>
<comment type="cofactor">
    <cofactor evidence="1">
        <name>[4Fe-4S] cluster</name>
        <dbReference type="ChEBI" id="CHEBI:49883"/>
    </cofactor>
</comment>
<keyword evidence="16" id="KW-1185">Reference proteome</keyword>
<gene>
    <name evidence="15" type="ORF">ATC1_131869</name>
</gene>
<keyword evidence="7" id="KW-0479">Metal-binding</keyword>
<dbReference type="SUPFAM" id="SSF143548">
    <property type="entry name" value="Serine metabolism enzymes domain"/>
    <property type="match status" value="1"/>
</dbReference>
<dbReference type="InterPro" id="IPR005130">
    <property type="entry name" value="Ser_deHydtase-like_asu"/>
</dbReference>
<dbReference type="PANTHER" id="PTHR30182:SF1">
    <property type="entry name" value="L-SERINE DEHYDRATASE 1"/>
    <property type="match status" value="1"/>
</dbReference>
<protein>
    <recommendedName>
        <fullName evidence="4">L-serine ammonia-lyase</fullName>
        <ecNumber evidence="4">4.3.1.17</ecNumber>
    </recommendedName>
    <alternativeName>
        <fullName evidence="11">L-serine deaminase</fullName>
    </alternativeName>
</protein>
<dbReference type="Gene3D" id="3.30.1330.90">
    <property type="entry name" value="D-3-phosphoglycerate dehydrogenase, domain 3"/>
    <property type="match status" value="2"/>
</dbReference>
<dbReference type="STRING" id="1678840.ATC1_131869"/>
<accession>A0A0S7BWH8</accession>
<dbReference type="EC" id="4.3.1.17" evidence="4"/>
<evidence type="ECO:0000256" key="12">
    <source>
        <dbReference type="ARBA" id="ARBA00049406"/>
    </source>
</evidence>
<feature type="domain" description="Serine dehydratase beta chain" evidence="14">
    <location>
        <begin position="6"/>
        <end position="61"/>
    </location>
</feature>
<dbReference type="InterPro" id="IPR029009">
    <property type="entry name" value="ASB_dom_sf"/>
</dbReference>
<dbReference type="PATRIC" id="fig|1678840.3.peg.3417"/>
<keyword evidence="6" id="KW-0004">4Fe-4S</keyword>
<evidence type="ECO:0000256" key="6">
    <source>
        <dbReference type="ARBA" id="ARBA00022485"/>
    </source>
</evidence>
<dbReference type="EMBL" id="DF968181">
    <property type="protein sequence ID" value="GAP41873.1"/>
    <property type="molecule type" value="Genomic_DNA"/>
</dbReference>
<evidence type="ECO:0000256" key="11">
    <source>
        <dbReference type="ARBA" id="ARBA00041766"/>
    </source>
</evidence>
<dbReference type="Pfam" id="PF03313">
    <property type="entry name" value="SDH_alpha"/>
    <property type="match status" value="1"/>
</dbReference>